<sequence length="194" mass="23234">MNFLAHIYLSGNNDFMKIGGFMADGIRGKDYEHFPEDIQKGIILHRAIDTFTDAHSVFRISKHRLHERYGHYSGVIIDVFYDHFLAKNWKHYSDEKLDVFVNNFYQSLEDNFDILTLKTQNMLPHMERGNWLWNYQFIDGIGKILSQMDYRTKNTSKMGESVKELREFYTEFEQEFTLFFKELRDFVAEKIKTL</sequence>
<keyword evidence="3" id="KW-0443">Lipid metabolism</keyword>
<reference evidence="4 5" key="1">
    <citation type="submission" date="2018-10" db="EMBL/GenBank/DDBJ databases">
        <title>Genomic Encyclopedia of Archaeal and Bacterial Type Strains, Phase II (KMG-II): from individual species to whole genera.</title>
        <authorList>
            <person name="Goeker M."/>
        </authorList>
    </citation>
    <scope>NUCLEOTIDE SEQUENCE [LARGE SCALE GENOMIC DNA]</scope>
    <source>
        <strain evidence="4 5">DSM 29537</strain>
    </source>
</reference>
<dbReference type="Pfam" id="PF04336">
    <property type="entry name" value="ACP_PD"/>
    <property type="match status" value="1"/>
</dbReference>
<protein>
    <submittedName>
        <fullName evidence="4">Acyl carrier protein phosphodiesterase</fullName>
    </submittedName>
</protein>
<evidence type="ECO:0000313" key="4">
    <source>
        <dbReference type="EMBL" id="RKS23205.1"/>
    </source>
</evidence>
<dbReference type="PIRSF" id="PIRSF011489">
    <property type="entry name" value="DUF479"/>
    <property type="match status" value="1"/>
</dbReference>
<dbReference type="RefSeq" id="WP_121376426.1">
    <property type="nucleotide sequence ID" value="NZ_RBLC01000002.1"/>
</dbReference>
<dbReference type="Proteomes" id="UP000277579">
    <property type="component" value="Unassembled WGS sequence"/>
</dbReference>
<dbReference type="GO" id="GO:0006633">
    <property type="term" value="P:fatty acid biosynthetic process"/>
    <property type="evidence" value="ECO:0007669"/>
    <property type="project" value="InterPro"/>
</dbReference>
<dbReference type="GO" id="GO:0008770">
    <property type="term" value="F:[acyl-carrier-protein] phosphodiesterase activity"/>
    <property type="evidence" value="ECO:0007669"/>
    <property type="project" value="InterPro"/>
</dbReference>
<comment type="caution">
    <text evidence="4">The sequence shown here is derived from an EMBL/GenBank/DDBJ whole genome shotgun (WGS) entry which is preliminary data.</text>
</comment>
<evidence type="ECO:0000256" key="3">
    <source>
        <dbReference type="ARBA" id="ARBA00023098"/>
    </source>
</evidence>
<keyword evidence="2" id="KW-0378">Hydrolase</keyword>
<dbReference type="AlphaFoldDB" id="A0A495MD31"/>
<proteinExistence type="predicted"/>
<accession>A0A495MD31</accession>
<keyword evidence="5" id="KW-1185">Reference proteome</keyword>
<dbReference type="OrthoDB" id="8442777at2"/>
<organism evidence="4 5">
    <name type="scientific">Flavobacterium endophyticum</name>
    <dbReference type="NCBI Taxonomy" id="1540163"/>
    <lineage>
        <taxon>Bacteria</taxon>
        <taxon>Pseudomonadati</taxon>
        <taxon>Bacteroidota</taxon>
        <taxon>Flavobacteriia</taxon>
        <taxon>Flavobacteriales</taxon>
        <taxon>Flavobacteriaceae</taxon>
        <taxon>Flavobacterium</taxon>
    </lineage>
</organism>
<dbReference type="PANTHER" id="PTHR38764:SF1">
    <property type="entry name" value="ACYL CARRIER PROTEIN PHOSPHODIESTERASE"/>
    <property type="match status" value="1"/>
</dbReference>
<dbReference type="PANTHER" id="PTHR38764">
    <property type="entry name" value="ACYL CARRIER PROTEIN PHOSPHODIESTERASE"/>
    <property type="match status" value="1"/>
</dbReference>
<evidence type="ECO:0000256" key="2">
    <source>
        <dbReference type="ARBA" id="ARBA00022801"/>
    </source>
</evidence>
<evidence type="ECO:0000313" key="5">
    <source>
        <dbReference type="Proteomes" id="UP000277579"/>
    </source>
</evidence>
<gene>
    <name evidence="4" type="ORF">CLV94_2110</name>
</gene>
<keyword evidence="1" id="KW-0444">Lipid biosynthesis</keyword>
<name>A0A495MD31_9FLAO</name>
<dbReference type="EMBL" id="RBLC01000002">
    <property type="protein sequence ID" value="RKS23205.1"/>
    <property type="molecule type" value="Genomic_DNA"/>
</dbReference>
<evidence type="ECO:0000256" key="1">
    <source>
        <dbReference type="ARBA" id="ARBA00022516"/>
    </source>
</evidence>
<dbReference type="InterPro" id="IPR007431">
    <property type="entry name" value="ACP_PD"/>
</dbReference>